<sequence length="115" mass="12576">MQTECIFCKIAAKQIPVEPIYEDEQVIAFKDINPAAPVHVLLIPKKHLEHLLAAGPEDIGLLGHLTATAGLLANQLGLAEDGFRIVVNTKEHGGQTVHHLHYHILGGRLMKWPPG</sequence>
<dbReference type="OrthoDB" id="9784774at2"/>
<dbReference type="Proteomes" id="UP000198847">
    <property type="component" value="Unassembled WGS sequence"/>
</dbReference>
<evidence type="ECO:0000256" key="2">
    <source>
        <dbReference type="PIRSR" id="PIRSR601310-3"/>
    </source>
</evidence>
<evidence type="ECO:0000313" key="5">
    <source>
        <dbReference type="EMBL" id="SEO32824.1"/>
    </source>
</evidence>
<evidence type="ECO:0000259" key="4">
    <source>
        <dbReference type="PROSITE" id="PS51084"/>
    </source>
</evidence>
<keyword evidence="6" id="KW-1185">Reference proteome</keyword>
<feature type="domain" description="HIT" evidence="4">
    <location>
        <begin position="6"/>
        <end position="115"/>
    </location>
</feature>
<feature type="short sequence motif" description="Histidine triad motif" evidence="2 3">
    <location>
        <begin position="99"/>
        <end position="103"/>
    </location>
</feature>
<dbReference type="PROSITE" id="PS51084">
    <property type="entry name" value="HIT_2"/>
    <property type="match status" value="1"/>
</dbReference>
<feature type="active site" description="Tele-AMP-histidine intermediate" evidence="1">
    <location>
        <position position="101"/>
    </location>
</feature>
<evidence type="ECO:0000256" key="3">
    <source>
        <dbReference type="PROSITE-ProRule" id="PRU00464"/>
    </source>
</evidence>
<dbReference type="InterPro" id="IPR001310">
    <property type="entry name" value="Histidine_triad_HIT"/>
</dbReference>
<name>A0A1H8NTB5_9FIRM</name>
<dbReference type="STRING" id="112903.SAMN04490178_101224"/>
<reference evidence="5 6" key="1">
    <citation type="submission" date="2016-10" db="EMBL/GenBank/DDBJ databases">
        <authorList>
            <person name="de Groot N.N."/>
        </authorList>
    </citation>
    <scope>NUCLEOTIDE SEQUENCE [LARGE SCALE GENOMIC DNA]</scope>
    <source>
        <strain evidence="5 6">DSM 13305</strain>
    </source>
</reference>
<accession>A0A1H8NTB5</accession>
<dbReference type="CDD" id="cd01276">
    <property type="entry name" value="PKCI_related"/>
    <property type="match status" value="1"/>
</dbReference>
<proteinExistence type="predicted"/>
<dbReference type="PRINTS" id="PR00332">
    <property type="entry name" value="HISTRIAD"/>
</dbReference>
<dbReference type="Pfam" id="PF01230">
    <property type="entry name" value="HIT"/>
    <property type="match status" value="1"/>
</dbReference>
<dbReference type="Gene3D" id="3.30.428.10">
    <property type="entry name" value="HIT-like"/>
    <property type="match status" value="1"/>
</dbReference>
<dbReference type="PANTHER" id="PTHR23089">
    <property type="entry name" value="HISTIDINE TRIAD HIT PROTEIN"/>
    <property type="match status" value="1"/>
</dbReference>
<evidence type="ECO:0000313" key="6">
    <source>
        <dbReference type="Proteomes" id="UP000198847"/>
    </source>
</evidence>
<evidence type="ECO:0000256" key="1">
    <source>
        <dbReference type="PIRSR" id="PIRSR601310-1"/>
    </source>
</evidence>
<dbReference type="EMBL" id="FODY01000001">
    <property type="protein sequence ID" value="SEO32824.1"/>
    <property type="molecule type" value="Genomic_DNA"/>
</dbReference>
<dbReference type="InterPro" id="IPR011146">
    <property type="entry name" value="HIT-like"/>
</dbReference>
<dbReference type="GO" id="GO:0003824">
    <property type="term" value="F:catalytic activity"/>
    <property type="evidence" value="ECO:0007669"/>
    <property type="project" value="InterPro"/>
</dbReference>
<dbReference type="AlphaFoldDB" id="A0A1H8NTB5"/>
<dbReference type="RefSeq" id="WP_091743538.1">
    <property type="nucleotide sequence ID" value="NZ_FODY01000001.1"/>
</dbReference>
<protein>
    <submittedName>
        <fullName evidence="5">Histidine triad (HIT) family protein</fullName>
    </submittedName>
</protein>
<dbReference type="SUPFAM" id="SSF54197">
    <property type="entry name" value="HIT-like"/>
    <property type="match status" value="1"/>
</dbReference>
<gene>
    <name evidence="5" type="ORF">SAMN04490178_101224</name>
</gene>
<organism evidence="5 6">
    <name type="scientific">Propionispora vibrioides</name>
    <dbReference type="NCBI Taxonomy" id="112903"/>
    <lineage>
        <taxon>Bacteria</taxon>
        <taxon>Bacillati</taxon>
        <taxon>Bacillota</taxon>
        <taxon>Negativicutes</taxon>
        <taxon>Selenomonadales</taxon>
        <taxon>Sporomusaceae</taxon>
        <taxon>Propionispora</taxon>
    </lineage>
</organism>
<dbReference type="InterPro" id="IPR036265">
    <property type="entry name" value="HIT-like_sf"/>
</dbReference>